<dbReference type="InterPro" id="IPR029063">
    <property type="entry name" value="SAM-dependent_MTases_sf"/>
</dbReference>
<protein>
    <recommendedName>
        <fullName evidence="3">Sulfotransferase family protein</fullName>
    </recommendedName>
</protein>
<sequence>MKRFVIVGMPRTGSTLLSTGLTQHPQARCFAELFHPVDNERATHSHNLNIDGERVCFDPRRDDAIDFLTRYVFAERYAEMGAVGFKLFGDYVKGPGSEGLFRRLRAEIPDLHVIHICRRNYLEVLLSRRKASATGQWHLLAGKKEDVKSADQEFTIETAEAQRFFENMRHMDQFYETYFAGDRYCKVAYEDLEADFQNAMARVYAFLGLANYAAKPQTVKLRAEPPEKRIANYHALALAFQDSPFNLFFDDQRPRIAFPSDTEMVIGDLSFDLDASSAVHDKRSVGRRFVLMKRRRLIEEYVRLFDQLKPGNLFELGIRRGGSMAFYNAAFHPKTHVAIELETESIQPLDALVEAAAKDGRKMRPYFGVNQADKARLIDIVYENFGNSAGPLDLVIDDASHRLQESTASFEALFPLVREGGVYALEDWGWAHWTGFQGPKAYFSDQPALTNLVFRLVILHTCHPEIISRLVINPVVVYVERGPKALDPRSFNISDNLIMRGRNLVNI</sequence>
<dbReference type="Proteomes" id="UP000439113">
    <property type="component" value="Unassembled WGS sequence"/>
</dbReference>
<evidence type="ECO:0000313" key="2">
    <source>
        <dbReference type="Proteomes" id="UP000439113"/>
    </source>
</evidence>
<dbReference type="Gene3D" id="3.40.50.150">
    <property type="entry name" value="Vaccinia Virus protein VP39"/>
    <property type="match status" value="1"/>
</dbReference>
<dbReference type="AlphaFoldDB" id="A0A6N8DQ00"/>
<organism evidence="1 2">
    <name type="scientific">Rhodoblastus acidophilus</name>
    <name type="common">Rhodopseudomonas acidophila</name>
    <dbReference type="NCBI Taxonomy" id="1074"/>
    <lineage>
        <taxon>Bacteria</taxon>
        <taxon>Pseudomonadati</taxon>
        <taxon>Pseudomonadota</taxon>
        <taxon>Alphaproteobacteria</taxon>
        <taxon>Hyphomicrobiales</taxon>
        <taxon>Rhodoblastaceae</taxon>
        <taxon>Rhodoblastus</taxon>
    </lineage>
</organism>
<reference evidence="1 2" key="1">
    <citation type="submission" date="2019-11" db="EMBL/GenBank/DDBJ databases">
        <title>Whole-genome sequence of a Rhodoblastus acidophilus DSM 142.</title>
        <authorList>
            <person name="Kyndt J.A."/>
            <person name="Meyer T.E."/>
        </authorList>
    </citation>
    <scope>NUCLEOTIDE SEQUENCE [LARGE SCALE GENOMIC DNA]</scope>
    <source>
        <strain evidence="1 2">DSM 142</strain>
    </source>
</reference>
<proteinExistence type="predicted"/>
<dbReference type="Pfam" id="PF13469">
    <property type="entry name" value="Sulfotransfer_3"/>
    <property type="match status" value="1"/>
</dbReference>
<dbReference type="InterPro" id="IPR027417">
    <property type="entry name" value="P-loop_NTPase"/>
</dbReference>
<dbReference type="Gene3D" id="3.40.50.300">
    <property type="entry name" value="P-loop containing nucleotide triphosphate hydrolases"/>
    <property type="match status" value="1"/>
</dbReference>
<dbReference type="SUPFAM" id="SSF52540">
    <property type="entry name" value="P-loop containing nucleoside triphosphate hydrolases"/>
    <property type="match status" value="1"/>
</dbReference>
<gene>
    <name evidence="1" type="ORF">GJ654_11490</name>
</gene>
<dbReference type="SUPFAM" id="SSF53335">
    <property type="entry name" value="S-adenosyl-L-methionine-dependent methyltransferases"/>
    <property type="match status" value="1"/>
</dbReference>
<dbReference type="EMBL" id="WNKS01000009">
    <property type="protein sequence ID" value="MTV31615.1"/>
    <property type="molecule type" value="Genomic_DNA"/>
</dbReference>
<dbReference type="OrthoDB" id="9800698at2"/>
<evidence type="ECO:0008006" key="3">
    <source>
        <dbReference type="Google" id="ProtNLM"/>
    </source>
</evidence>
<comment type="caution">
    <text evidence="1">The sequence shown here is derived from an EMBL/GenBank/DDBJ whole genome shotgun (WGS) entry which is preliminary data.</text>
</comment>
<name>A0A6N8DQ00_RHOAC</name>
<evidence type="ECO:0000313" key="1">
    <source>
        <dbReference type="EMBL" id="MTV31615.1"/>
    </source>
</evidence>
<dbReference type="RefSeq" id="WP_155446304.1">
    <property type="nucleotide sequence ID" value="NZ_JAOQNR010000008.1"/>
</dbReference>
<accession>A0A6N8DQ00</accession>